<dbReference type="Pfam" id="PF25390">
    <property type="entry name" value="WD40_RLD"/>
    <property type="match status" value="1"/>
</dbReference>
<protein>
    <submittedName>
        <fullName evidence="4">Alpha-tubulin suppressor-like RCC1 family protein</fullName>
    </submittedName>
</protein>
<evidence type="ECO:0000259" key="3">
    <source>
        <dbReference type="Pfam" id="PF25390"/>
    </source>
</evidence>
<dbReference type="RefSeq" id="WP_184338140.1">
    <property type="nucleotide sequence ID" value="NZ_JACHIG010000001.1"/>
</dbReference>
<evidence type="ECO:0000256" key="1">
    <source>
        <dbReference type="ARBA" id="ARBA00022737"/>
    </source>
</evidence>
<proteinExistence type="predicted"/>
<dbReference type="PROSITE" id="PS50012">
    <property type="entry name" value="RCC1_3"/>
    <property type="match status" value="6"/>
</dbReference>
<dbReference type="PANTHER" id="PTHR22870:SF408">
    <property type="entry name" value="OS09G0560450 PROTEIN"/>
    <property type="match status" value="1"/>
</dbReference>
<keyword evidence="5" id="KW-1185">Reference proteome</keyword>
<comment type="caution">
    <text evidence="4">The sequence shown here is derived from an EMBL/GenBank/DDBJ whole genome shotgun (WGS) entry which is preliminary data.</text>
</comment>
<dbReference type="PRINTS" id="PR00633">
    <property type="entry name" value="RCCNDNSATION"/>
</dbReference>
<evidence type="ECO:0000313" key="4">
    <source>
        <dbReference type="EMBL" id="MBB5031207.1"/>
    </source>
</evidence>
<dbReference type="Proteomes" id="UP000590740">
    <property type="component" value="Unassembled WGS sequence"/>
</dbReference>
<gene>
    <name evidence="4" type="ORF">HNQ65_000761</name>
</gene>
<accession>A0A7W7Y7S2</accession>
<sequence>MLKSLRGYRCAVLLFLAQLVSAEAAVVNATWNSATDTPVTASSYTATGNTLNFTLNFAPRTGANLTVVNNTGLPFISGTFSNLVEGQLVELTYAGQAYHFLASYYGGSGNDLVLQWADTRACAWGANSYQQLGTQSSSTGMVPLVMTGALSQRSIRMLAAGARHSLALCWDGTLAAWGDNSSGQLGLHYTTSSTATTPVAVNVSDASSALYGKTVVAVAAGDSHSLALCSDGTVVAWGGNADGQLGIDLATTQSDIPIAVNSSSGVSDLSGRSVVAIAAGASYSLALCTDGTVVGWGDNSVGQLGNLTFGLCPMPVAVSAASGVSALNGKSVISLAAGSGHSLALCSDGTVVAWGSNANGQLGFSTTASGSSLPVAVSTAQGSSALYGKTVVAVSAGYAHSLALCSDGTVTAWGANDSGQLGDNSGNPRNPAGVAQSLPVLVNTSSGTSALYGKTVTSVTAGFYHSLACCSDGTLAVWGSNTHNEIGLNVGAGVKYPVKAAGASIRSYELCASVFAGPSALHSLALVATPPITITPDAPIVPTSSTVFLGGYIYTGQFASIALSTSLDYGLTSAYGMRISGLSFIPGGTHFSIFPSGFTPGTTYHYRINGGSYSSPDLTFTTLTLQQEWRQQNFSTSANTGNAADTADYDGDGIPNLLEYALNLNPKTVSRLPVGALVNGANFEYTYTRSTSAVNAGTAYTVEWSPSLSAGSWSSAGVAQTVLSDDGTTQQVKAVIPMSAANSMFVHLSVTAPP</sequence>
<keyword evidence="1" id="KW-0677">Repeat</keyword>
<dbReference type="PROSITE" id="PS00626">
    <property type="entry name" value="RCC1_2"/>
    <property type="match status" value="3"/>
</dbReference>
<dbReference type="InterPro" id="IPR009091">
    <property type="entry name" value="RCC1/BLIP-II"/>
</dbReference>
<dbReference type="AlphaFoldDB" id="A0A7W7Y7S2"/>
<dbReference type="Pfam" id="PF13540">
    <property type="entry name" value="RCC1_2"/>
    <property type="match status" value="1"/>
</dbReference>
<keyword evidence="2" id="KW-0732">Signal</keyword>
<feature type="domain" description="RCC1-like" evidence="3">
    <location>
        <begin position="269"/>
        <end position="526"/>
    </location>
</feature>
<evidence type="ECO:0000313" key="5">
    <source>
        <dbReference type="Proteomes" id="UP000590740"/>
    </source>
</evidence>
<dbReference type="InterPro" id="IPR000408">
    <property type="entry name" value="Reg_chr_condens"/>
</dbReference>
<dbReference type="PANTHER" id="PTHR22870">
    <property type="entry name" value="REGULATOR OF CHROMOSOME CONDENSATION"/>
    <property type="match status" value="1"/>
</dbReference>
<dbReference type="EMBL" id="JACHIG010000001">
    <property type="protein sequence ID" value="MBB5031207.1"/>
    <property type="molecule type" value="Genomic_DNA"/>
</dbReference>
<evidence type="ECO:0000256" key="2">
    <source>
        <dbReference type="SAM" id="SignalP"/>
    </source>
</evidence>
<reference evidence="4 5" key="1">
    <citation type="submission" date="2020-08" db="EMBL/GenBank/DDBJ databases">
        <title>Genomic Encyclopedia of Type Strains, Phase IV (KMG-IV): sequencing the most valuable type-strain genomes for metagenomic binning, comparative biology and taxonomic classification.</title>
        <authorList>
            <person name="Goeker M."/>
        </authorList>
    </citation>
    <scope>NUCLEOTIDE SEQUENCE [LARGE SCALE GENOMIC DNA]</scope>
    <source>
        <strain evidence="4 5">DSM 12252</strain>
    </source>
</reference>
<dbReference type="Gene3D" id="2.130.10.30">
    <property type="entry name" value="Regulator of chromosome condensation 1/beta-lactamase-inhibitor protein II"/>
    <property type="match status" value="2"/>
</dbReference>
<dbReference type="Pfam" id="PF00415">
    <property type="entry name" value="RCC1"/>
    <property type="match status" value="1"/>
</dbReference>
<name>A0A7W7Y7S2_9BACT</name>
<feature type="signal peptide" evidence="2">
    <location>
        <begin position="1"/>
        <end position="24"/>
    </location>
</feature>
<organism evidence="4 5">
    <name type="scientific">Prosthecobacter vanneervenii</name>
    <dbReference type="NCBI Taxonomy" id="48466"/>
    <lineage>
        <taxon>Bacteria</taxon>
        <taxon>Pseudomonadati</taxon>
        <taxon>Verrucomicrobiota</taxon>
        <taxon>Verrucomicrobiia</taxon>
        <taxon>Verrucomicrobiales</taxon>
        <taxon>Verrucomicrobiaceae</taxon>
        <taxon>Prosthecobacter</taxon>
    </lineage>
</organism>
<dbReference type="InterPro" id="IPR051210">
    <property type="entry name" value="Ub_ligase/GEF_domain"/>
</dbReference>
<dbReference type="SUPFAM" id="SSF50985">
    <property type="entry name" value="RCC1/BLIP-II"/>
    <property type="match status" value="1"/>
</dbReference>
<feature type="chain" id="PRO_5030663847" evidence="2">
    <location>
        <begin position="25"/>
        <end position="754"/>
    </location>
</feature>
<dbReference type="InterPro" id="IPR058923">
    <property type="entry name" value="RCC1-like_dom"/>
</dbReference>